<keyword evidence="1" id="KW-0472">Membrane</keyword>
<keyword evidence="3" id="KW-1185">Reference proteome</keyword>
<gene>
    <name evidence="2" type="ORF">HCN44_007502</name>
</gene>
<dbReference type="AlphaFoldDB" id="A0A835CND0"/>
<protein>
    <submittedName>
        <fullName evidence="2">Uncharacterized protein</fullName>
    </submittedName>
</protein>
<dbReference type="EMBL" id="JACMRX010000006">
    <property type="protein sequence ID" value="KAF7988008.1"/>
    <property type="molecule type" value="Genomic_DNA"/>
</dbReference>
<comment type="caution">
    <text evidence="2">The sequence shown here is derived from an EMBL/GenBank/DDBJ whole genome shotgun (WGS) entry which is preliminary data.</text>
</comment>
<name>A0A835CND0_APHGI</name>
<organism evidence="2 3">
    <name type="scientific">Aphidius gifuensis</name>
    <name type="common">Parasitoid wasp</name>
    <dbReference type="NCBI Taxonomy" id="684658"/>
    <lineage>
        <taxon>Eukaryota</taxon>
        <taxon>Metazoa</taxon>
        <taxon>Ecdysozoa</taxon>
        <taxon>Arthropoda</taxon>
        <taxon>Hexapoda</taxon>
        <taxon>Insecta</taxon>
        <taxon>Pterygota</taxon>
        <taxon>Neoptera</taxon>
        <taxon>Endopterygota</taxon>
        <taxon>Hymenoptera</taxon>
        <taxon>Apocrita</taxon>
        <taxon>Ichneumonoidea</taxon>
        <taxon>Braconidae</taxon>
        <taxon>Aphidiinae</taxon>
        <taxon>Aphidius</taxon>
    </lineage>
</organism>
<dbReference type="Proteomes" id="UP000639338">
    <property type="component" value="Unassembled WGS sequence"/>
</dbReference>
<accession>A0A835CND0</accession>
<evidence type="ECO:0000313" key="3">
    <source>
        <dbReference type="Proteomes" id="UP000639338"/>
    </source>
</evidence>
<feature type="transmembrane region" description="Helical" evidence="1">
    <location>
        <begin position="43"/>
        <end position="61"/>
    </location>
</feature>
<proteinExistence type="predicted"/>
<reference evidence="2 3" key="1">
    <citation type="submission" date="2020-08" db="EMBL/GenBank/DDBJ databases">
        <title>Aphidius gifuensis genome sequencing and assembly.</title>
        <authorList>
            <person name="Du Z."/>
        </authorList>
    </citation>
    <scope>NUCLEOTIDE SEQUENCE [LARGE SCALE GENOMIC DNA]</scope>
    <source>
        <strain evidence="2">YNYX2018</strain>
        <tissue evidence="2">Adults</tissue>
    </source>
</reference>
<keyword evidence="1" id="KW-1133">Transmembrane helix</keyword>
<evidence type="ECO:0000313" key="2">
    <source>
        <dbReference type="EMBL" id="KAF7988008.1"/>
    </source>
</evidence>
<sequence length="98" mass="11276">MLNTTMSSSGTFNFSTLEEGDPYNSVERKSNINCNSFTNCVRVILYIELIIFIGIFGFFFIEGVIWELHRPYPTNLNDDLSEIENITEKILNNNNNTL</sequence>
<evidence type="ECO:0000256" key="1">
    <source>
        <dbReference type="SAM" id="Phobius"/>
    </source>
</evidence>
<keyword evidence="1" id="KW-0812">Transmembrane</keyword>